<accession>A0A370BE50</accession>
<dbReference type="RefSeq" id="WP_114623010.1">
    <property type="nucleotide sequence ID" value="NZ_QQNA01000050.1"/>
</dbReference>
<feature type="compositionally biased region" description="Basic and acidic residues" evidence="1">
    <location>
        <begin position="13"/>
        <end position="25"/>
    </location>
</feature>
<keyword evidence="3" id="KW-1185">Reference proteome</keyword>
<dbReference type="AlphaFoldDB" id="A0A370BE50"/>
<dbReference type="OrthoDB" id="4320824at2"/>
<sequence length="160" mass="17856">MHHHGYLWTGPKNRFDEERLRRPPHPDPPQAATPGDVQAGRLQDRYREAAAEFPVIGLPPLETAQWLMKPKVVVRGTWQEPKEAADWLGRHLARHAPRFDSAAQRGTTHLALLVNSATERLSWGGDVSLGFYLERPVFLSLALVTCSPNRSAPGLSCPAR</sequence>
<protein>
    <submittedName>
        <fullName evidence="2">Uncharacterized protein</fullName>
    </submittedName>
</protein>
<proteinExistence type="predicted"/>
<comment type="caution">
    <text evidence="2">The sequence shown here is derived from an EMBL/GenBank/DDBJ whole genome shotgun (WGS) entry which is preliminary data.</text>
</comment>
<evidence type="ECO:0000313" key="3">
    <source>
        <dbReference type="Proteomes" id="UP000253741"/>
    </source>
</evidence>
<name>A0A370BE50_9ACTN</name>
<dbReference type="Proteomes" id="UP000253741">
    <property type="component" value="Unassembled WGS sequence"/>
</dbReference>
<organism evidence="2 3">
    <name type="scientific">Streptomyces corynorhini</name>
    <dbReference type="NCBI Taxonomy" id="2282652"/>
    <lineage>
        <taxon>Bacteria</taxon>
        <taxon>Bacillati</taxon>
        <taxon>Actinomycetota</taxon>
        <taxon>Actinomycetes</taxon>
        <taxon>Kitasatosporales</taxon>
        <taxon>Streptomycetaceae</taxon>
        <taxon>Streptomyces</taxon>
    </lineage>
</organism>
<evidence type="ECO:0000313" key="2">
    <source>
        <dbReference type="EMBL" id="RDG38669.1"/>
    </source>
</evidence>
<evidence type="ECO:0000256" key="1">
    <source>
        <dbReference type="SAM" id="MobiDB-lite"/>
    </source>
</evidence>
<gene>
    <name evidence="2" type="ORF">DVH02_08000</name>
</gene>
<reference evidence="2 3" key="1">
    <citation type="submission" date="2018-07" db="EMBL/GenBank/DDBJ databases">
        <title>Streptomyces species from bats.</title>
        <authorList>
            <person name="Dunlap C."/>
        </authorList>
    </citation>
    <scope>NUCLEOTIDE SEQUENCE [LARGE SCALE GENOMIC DNA]</scope>
    <source>
        <strain evidence="2 3">AC230</strain>
    </source>
</reference>
<feature type="region of interest" description="Disordered" evidence="1">
    <location>
        <begin position="1"/>
        <end position="37"/>
    </location>
</feature>
<dbReference type="EMBL" id="QQNA01000050">
    <property type="protein sequence ID" value="RDG38669.1"/>
    <property type="molecule type" value="Genomic_DNA"/>
</dbReference>